<evidence type="ECO:0000256" key="1">
    <source>
        <dbReference type="SAM" id="Phobius"/>
    </source>
</evidence>
<dbReference type="Gramene" id="OPUNC07G00520.1">
    <property type="protein sequence ID" value="OPUNC07G00520.1"/>
    <property type="gene ID" value="OPUNC07G00520"/>
</dbReference>
<dbReference type="EnsemblPlants" id="OPUNC07G00520.1">
    <property type="protein sequence ID" value="OPUNC07G00520.1"/>
    <property type="gene ID" value="OPUNC07G00520"/>
</dbReference>
<reference evidence="2" key="2">
    <citation type="submission" date="2018-05" db="EMBL/GenBank/DDBJ databases">
        <title>OpunRS2 (Oryza punctata Reference Sequence Version 2).</title>
        <authorList>
            <person name="Zhang J."/>
            <person name="Kudrna D."/>
            <person name="Lee S."/>
            <person name="Talag J."/>
            <person name="Welchert J."/>
            <person name="Wing R.A."/>
        </authorList>
    </citation>
    <scope>NUCLEOTIDE SEQUENCE [LARGE SCALE GENOMIC DNA]</scope>
</reference>
<dbReference type="HOGENOM" id="CLU_131195_1_0_1"/>
<evidence type="ECO:0000313" key="3">
    <source>
        <dbReference type="Proteomes" id="UP000026962"/>
    </source>
</evidence>
<evidence type="ECO:0000313" key="2">
    <source>
        <dbReference type="EnsemblPlants" id="OPUNC07G00520.1"/>
    </source>
</evidence>
<keyword evidence="1" id="KW-1133">Transmembrane helix</keyword>
<protein>
    <submittedName>
        <fullName evidence="2">Uncharacterized protein</fullName>
    </submittedName>
</protein>
<keyword evidence="1" id="KW-0812">Transmembrane</keyword>
<dbReference type="Proteomes" id="UP000026962">
    <property type="component" value="Chromosome 7"/>
</dbReference>
<keyword evidence="1" id="KW-0472">Membrane</keyword>
<dbReference type="AlphaFoldDB" id="A0A0E0LG71"/>
<feature type="transmembrane region" description="Helical" evidence="1">
    <location>
        <begin position="86"/>
        <end position="107"/>
    </location>
</feature>
<accession>A0A0E0LG71</accession>
<name>A0A0E0LG71_ORYPU</name>
<sequence length="123" mass="14091">MAWMIRPATAAGRGSYRRFYCQSSLEAQVEKDKRILKQLDELDVKIQREILEDIEKVKRMECEDRNSLNRMLTSCGVPKGKFRDKLIWGCNISAVFLAFGAVGTWHAKHERSKNLELSSNGSV</sequence>
<keyword evidence="3" id="KW-1185">Reference proteome</keyword>
<reference evidence="2" key="1">
    <citation type="submission" date="2015-04" db="UniProtKB">
        <authorList>
            <consortium name="EnsemblPlants"/>
        </authorList>
    </citation>
    <scope>IDENTIFICATION</scope>
</reference>
<proteinExistence type="predicted"/>
<organism evidence="2">
    <name type="scientific">Oryza punctata</name>
    <name type="common">Red rice</name>
    <dbReference type="NCBI Taxonomy" id="4537"/>
    <lineage>
        <taxon>Eukaryota</taxon>
        <taxon>Viridiplantae</taxon>
        <taxon>Streptophyta</taxon>
        <taxon>Embryophyta</taxon>
        <taxon>Tracheophyta</taxon>
        <taxon>Spermatophyta</taxon>
        <taxon>Magnoliopsida</taxon>
        <taxon>Liliopsida</taxon>
        <taxon>Poales</taxon>
        <taxon>Poaceae</taxon>
        <taxon>BOP clade</taxon>
        <taxon>Oryzoideae</taxon>
        <taxon>Oryzeae</taxon>
        <taxon>Oryzinae</taxon>
        <taxon>Oryza</taxon>
    </lineage>
</organism>